<evidence type="ECO:0000313" key="2">
    <source>
        <dbReference type="Proteomes" id="UP000197068"/>
    </source>
</evidence>
<dbReference type="Gene3D" id="3.90.550.10">
    <property type="entry name" value="Spore Coat Polysaccharide Biosynthesis Protein SpsA, Chain A"/>
    <property type="match status" value="1"/>
</dbReference>
<keyword evidence="2" id="KW-1185">Reference proteome</keyword>
<keyword evidence="1" id="KW-0808">Transferase</keyword>
<dbReference type="Proteomes" id="UP000197068">
    <property type="component" value="Unassembled WGS sequence"/>
</dbReference>
<dbReference type="InterPro" id="IPR029044">
    <property type="entry name" value="Nucleotide-diphossugar_trans"/>
</dbReference>
<comment type="caution">
    <text evidence="1">The sequence shown here is derived from an EMBL/GenBank/DDBJ whole genome shotgun (WGS) entry which is preliminary data.</text>
</comment>
<keyword evidence="1" id="KW-0328">Glycosyltransferase</keyword>
<dbReference type="EC" id="2.4.1.-" evidence="1"/>
<organism evidence="1 2">
    <name type="scientific">Colwellia marinimaniae</name>
    <dbReference type="NCBI Taxonomy" id="1513592"/>
    <lineage>
        <taxon>Bacteria</taxon>
        <taxon>Pseudomonadati</taxon>
        <taxon>Pseudomonadota</taxon>
        <taxon>Gammaproteobacteria</taxon>
        <taxon>Alteromonadales</taxon>
        <taxon>Colwelliaceae</taxon>
        <taxon>Colwellia</taxon>
    </lineage>
</organism>
<accession>A0ABQ0MZS5</accession>
<evidence type="ECO:0000313" key="1">
    <source>
        <dbReference type="EMBL" id="GAW97799.1"/>
    </source>
</evidence>
<gene>
    <name evidence="1" type="primary">wbbL</name>
    <name evidence="1" type="ORF">MTCD1_03443</name>
</gene>
<dbReference type="EMBL" id="BDQM01000047">
    <property type="protein sequence ID" value="GAW97799.1"/>
    <property type="molecule type" value="Genomic_DNA"/>
</dbReference>
<sequence>MTLFISIASHLDHDIIINLGVIKTLNEFDEIKVVCRDNIPSNKLKVYCQKFGAHYIANNHEQGFAANNNANFLYCKENLGMQDQDYFILLNPDIDIIAEQVTNLLTALANKKIELAACNLYLDREEMLHDDNIRLYPKFTSFIKTYLLNDKSTMVHRGESFEISDDHWINGSFMIVLASAYQSLSGLDEQFYLYCEDIDFCYRAKIKGYRLTYLENVKAIHFKRRDSRKFLSKYFFWHVKSVFIYSFKSKSIRARKSQLGIQTQ</sequence>
<proteinExistence type="predicted"/>
<name>A0ABQ0MZS5_9GAMM</name>
<dbReference type="PANTHER" id="PTHR43179">
    <property type="entry name" value="RHAMNOSYLTRANSFERASE WBBL"/>
    <property type="match status" value="1"/>
</dbReference>
<protein>
    <submittedName>
        <fullName evidence="1">Rhamnosyltransferase WbbL</fullName>
        <ecNumber evidence="1">2.4.1.-</ecNumber>
    </submittedName>
</protein>
<dbReference type="RefSeq" id="WP_057183624.1">
    <property type="nucleotide sequence ID" value="NZ_BDQM01000047.1"/>
</dbReference>
<dbReference type="GO" id="GO:0016757">
    <property type="term" value="F:glycosyltransferase activity"/>
    <property type="evidence" value="ECO:0007669"/>
    <property type="project" value="UniProtKB-KW"/>
</dbReference>
<dbReference type="SUPFAM" id="SSF53448">
    <property type="entry name" value="Nucleotide-diphospho-sugar transferases"/>
    <property type="match status" value="1"/>
</dbReference>
<reference evidence="1 2" key="1">
    <citation type="submission" date="2017-06" db="EMBL/GenBank/DDBJ databases">
        <title>Whole Genome Sequences of Colwellia marinimaniae MTCD1.</title>
        <authorList>
            <person name="Kusumoto H."/>
            <person name="Inoue M."/>
            <person name="Tanikawa K."/>
            <person name="Maeji H."/>
            <person name="Cameron J.H."/>
            <person name="Bartlett D.H."/>
        </authorList>
    </citation>
    <scope>NUCLEOTIDE SEQUENCE [LARGE SCALE GENOMIC DNA]</scope>
    <source>
        <strain evidence="1 2">MTCD1</strain>
    </source>
</reference>
<dbReference type="PANTHER" id="PTHR43179:SF7">
    <property type="entry name" value="RHAMNOSYLTRANSFERASE WBBL"/>
    <property type="match status" value="1"/>
</dbReference>